<accession>A0ABW1ZJK1</accession>
<sequence>MLLPLTETAAALRLPVLNVTARTATLRVGAERVPVTVRFFGREAYVPLAALSDLPGAEATLERAPAAVVLSVAGQQARFPLNLPQLLPLGRQTEYGTAPSR</sequence>
<name>A0ABW1ZJK1_9DEIO</name>
<reference evidence="2" key="1">
    <citation type="journal article" date="2019" name="Int. J. Syst. Evol. Microbiol.">
        <title>The Global Catalogue of Microorganisms (GCM) 10K type strain sequencing project: providing services to taxonomists for standard genome sequencing and annotation.</title>
        <authorList>
            <consortium name="The Broad Institute Genomics Platform"/>
            <consortium name="The Broad Institute Genome Sequencing Center for Infectious Disease"/>
            <person name="Wu L."/>
            <person name="Ma J."/>
        </authorList>
    </citation>
    <scope>NUCLEOTIDE SEQUENCE [LARGE SCALE GENOMIC DNA]</scope>
    <source>
        <strain evidence="2">CCUG 63830</strain>
    </source>
</reference>
<keyword evidence="2" id="KW-1185">Reference proteome</keyword>
<protein>
    <recommendedName>
        <fullName evidence="3">Copper amine oxidase-like N-terminal domain-containing protein</fullName>
    </recommendedName>
</protein>
<evidence type="ECO:0008006" key="3">
    <source>
        <dbReference type="Google" id="ProtNLM"/>
    </source>
</evidence>
<proteinExistence type="predicted"/>
<evidence type="ECO:0000313" key="1">
    <source>
        <dbReference type="EMBL" id="MFC6660605.1"/>
    </source>
</evidence>
<organism evidence="1 2">
    <name type="scientific">Deinococcus multiflagellatus</name>
    <dbReference type="NCBI Taxonomy" id="1656887"/>
    <lineage>
        <taxon>Bacteria</taxon>
        <taxon>Thermotogati</taxon>
        <taxon>Deinococcota</taxon>
        <taxon>Deinococci</taxon>
        <taxon>Deinococcales</taxon>
        <taxon>Deinococcaceae</taxon>
        <taxon>Deinococcus</taxon>
    </lineage>
</organism>
<evidence type="ECO:0000313" key="2">
    <source>
        <dbReference type="Proteomes" id="UP001596317"/>
    </source>
</evidence>
<dbReference type="Proteomes" id="UP001596317">
    <property type="component" value="Unassembled WGS sequence"/>
</dbReference>
<dbReference type="RefSeq" id="WP_380055718.1">
    <property type="nucleotide sequence ID" value="NZ_JBHSWB010000001.1"/>
</dbReference>
<gene>
    <name evidence="1" type="ORF">ACFP90_09745</name>
</gene>
<comment type="caution">
    <text evidence="1">The sequence shown here is derived from an EMBL/GenBank/DDBJ whole genome shotgun (WGS) entry which is preliminary data.</text>
</comment>
<dbReference type="EMBL" id="JBHSWB010000001">
    <property type="protein sequence ID" value="MFC6660605.1"/>
    <property type="molecule type" value="Genomic_DNA"/>
</dbReference>